<dbReference type="InterPro" id="IPR002453">
    <property type="entry name" value="Beta_tubulin"/>
</dbReference>
<sequence>MREIVHIQTGQCGNQIGSAFWQTIIGEHGIDNDGVATEASDQQLERLNVYFNEGSTNTYVPRAVLVDLEPGTMDAVQSGPMGRLFRPDNFIFGQAGASNNWAKGHYTEGAELVEEVVDVVRREAEFCDCLQGFQITHSLGGGTGSGMGTLLTAKIREEFPDRMMATFSVFPSPKVSDTVVEPYNATLSVHQMVENSDETFCIDNDALSSICMNTLKIPAPSYGDLNHLVSTVMSGITTCFRFPGQLNSDLRKLAVNMIPFPRLHFFMVGFAPLTSRDSRSFRAINVRELTQQLYSPNNMMTAADPRSGRFLTCSTIFRGKASISEIEEQMRKIQDRHSASFVEWIPNNVQTAVCSVPPRGLKLSSTIVGNSTAIQEVFKRISDQFAAMYRRKAFLHWYTAEGMDEMEFTEAESNMNDLIAEYQQYQEATAFDEEVYEDGVYEE</sequence>
<dbReference type="PRINTS" id="PR01161">
    <property type="entry name" value="TUBULIN"/>
</dbReference>
<dbReference type="InterPro" id="IPR037103">
    <property type="entry name" value="Tubulin/FtsZ-like_C"/>
</dbReference>
<evidence type="ECO:0000256" key="3">
    <source>
        <dbReference type="ARBA" id="ARBA00009636"/>
    </source>
</evidence>
<comment type="subunit">
    <text evidence="4 13">Dimer of alpha and beta chains. A typical microtubule is a hollow water-filled tube with an outer diameter of 25 nm and an inner diameter of 15 nM. Alpha-beta heterodimers associate head-to-tail to form protofilaments running lengthwise along the microtubule wall with the beta-tubulin subunit facing the microtubule plus end conferring a structural polarity. Microtubules usually have 13 protofilaments but different protofilament numbers can be found in some organisms and specialized cells.</text>
</comment>
<dbReference type="Gene3D" id="3.40.50.1440">
    <property type="entry name" value="Tubulin/FtsZ, GTPase domain"/>
    <property type="match status" value="1"/>
</dbReference>
<evidence type="ECO:0000256" key="5">
    <source>
        <dbReference type="ARBA" id="ARBA00022490"/>
    </source>
</evidence>
<feature type="domain" description="Tubulin/FtsZ 2-layer sandwich" evidence="15">
    <location>
        <begin position="246"/>
        <end position="383"/>
    </location>
</feature>
<dbReference type="InterPro" id="IPR000217">
    <property type="entry name" value="Tubulin"/>
</dbReference>
<dbReference type="FunFam" id="1.10.287.600:FF:000002">
    <property type="entry name" value="Tubulin beta chain"/>
    <property type="match status" value="1"/>
</dbReference>
<dbReference type="SUPFAM" id="SSF52490">
    <property type="entry name" value="Tubulin nucleotide-binding domain-like"/>
    <property type="match status" value="1"/>
</dbReference>
<evidence type="ECO:0000256" key="7">
    <source>
        <dbReference type="ARBA" id="ARBA00022723"/>
    </source>
</evidence>
<dbReference type="PANTHER" id="PTHR11588">
    <property type="entry name" value="TUBULIN"/>
    <property type="match status" value="1"/>
</dbReference>
<dbReference type="InterPro" id="IPR018316">
    <property type="entry name" value="Tubulin/FtsZ_2-layer-sand-dom"/>
</dbReference>
<dbReference type="GO" id="GO:0046872">
    <property type="term" value="F:metal ion binding"/>
    <property type="evidence" value="ECO:0007669"/>
    <property type="project" value="UniProtKB-KW"/>
</dbReference>
<evidence type="ECO:0000313" key="16">
    <source>
        <dbReference type="EMBL" id="OJJ36890.1"/>
    </source>
</evidence>
<gene>
    <name evidence="16" type="ORF">ASPWEDRAFT_38544</name>
</gene>
<dbReference type="FunFam" id="3.30.1330.20:FF:000009">
    <property type="entry name" value="Tubulin beta chain"/>
    <property type="match status" value="1"/>
</dbReference>
<evidence type="ECO:0000313" key="17">
    <source>
        <dbReference type="Proteomes" id="UP000184383"/>
    </source>
</evidence>
<dbReference type="GO" id="GO:0003924">
    <property type="term" value="F:GTPase activity"/>
    <property type="evidence" value="ECO:0007669"/>
    <property type="project" value="InterPro"/>
</dbReference>
<dbReference type="InterPro" id="IPR017975">
    <property type="entry name" value="Tubulin_CS"/>
</dbReference>
<organism evidence="16 17">
    <name type="scientific">Aspergillus wentii DTO 134E9</name>
    <dbReference type="NCBI Taxonomy" id="1073089"/>
    <lineage>
        <taxon>Eukaryota</taxon>
        <taxon>Fungi</taxon>
        <taxon>Dikarya</taxon>
        <taxon>Ascomycota</taxon>
        <taxon>Pezizomycotina</taxon>
        <taxon>Eurotiomycetes</taxon>
        <taxon>Eurotiomycetidae</taxon>
        <taxon>Eurotiales</taxon>
        <taxon>Aspergillaceae</taxon>
        <taxon>Aspergillus</taxon>
        <taxon>Aspergillus subgen. Cremei</taxon>
    </lineage>
</organism>
<keyword evidence="7" id="KW-0479">Metal-binding</keyword>
<dbReference type="GO" id="GO:0005874">
    <property type="term" value="C:microtubule"/>
    <property type="evidence" value="ECO:0007669"/>
    <property type="project" value="UniProtKB-KW"/>
</dbReference>
<dbReference type="Pfam" id="PF00091">
    <property type="entry name" value="Tubulin"/>
    <property type="match status" value="1"/>
</dbReference>
<dbReference type="OrthoDB" id="1662883at2759"/>
<dbReference type="PRINTS" id="PR01163">
    <property type="entry name" value="BETATUBULIN"/>
</dbReference>
<dbReference type="GO" id="GO:0007017">
    <property type="term" value="P:microtubule-based process"/>
    <property type="evidence" value="ECO:0007669"/>
    <property type="project" value="InterPro"/>
</dbReference>
<dbReference type="InterPro" id="IPR013838">
    <property type="entry name" value="Beta-tubulin_BS"/>
</dbReference>
<dbReference type="VEuPathDB" id="FungiDB:ASPWEDRAFT_38544"/>
<dbReference type="FunFam" id="3.40.50.1440:FF:000009">
    <property type="entry name" value="Tubulin beta chain"/>
    <property type="match status" value="1"/>
</dbReference>
<evidence type="ECO:0000256" key="10">
    <source>
        <dbReference type="ARBA" id="ARBA00023134"/>
    </source>
</evidence>
<proteinExistence type="inferred from homology"/>
<protein>
    <recommendedName>
        <fullName evidence="13">Tubulin beta chain</fullName>
    </recommendedName>
</protein>
<dbReference type="Gene3D" id="1.10.287.600">
    <property type="entry name" value="Helix hairpin bin"/>
    <property type="match status" value="1"/>
</dbReference>
<dbReference type="GO" id="GO:0005200">
    <property type="term" value="F:structural constituent of cytoskeleton"/>
    <property type="evidence" value="ECO:0007669"/>
    <property type="project" value="InterPro"/>
</dbReference>
<dbReference type="PROSITE" id="PS00228">
    <property type="entry name" value="TUBULIN_B_AUTOREG"/>
    <property type="match status" value="1"/>
</dbReference>
<comment type="similarity">
    <text evidence="3 13">Belongs to the tubulin family.</text>
</comment>
<name>A0A1L9RPL1_ASPWE</name>
<keyword evidence="11" id="KW-0206">Cytoskeleton</keyword>
<evidence type="ECO:0000256" key="6">
    <source>
        <dbReference type="ARBA" id="ARBA00022701"/>
    </source>
</evidence>
<evidence type="ECO:0000256" key="12">
    <source>
        <dbReference type="ARBA" id="ARBA00034296"/>
    </source>
</evidence>
<dbReference type="SMART" id="SM00864">
    <property type="entry name" value="Tubulin"/>
    <property type="match status" value="1"/>
</dbReference>
<evidence type="ECO:0000259" key="14">
    <source>
        <dbReference type="SMART" id="SM00864"/>
    </source>
</evidence>
<evidence type="ECO:0000256" key="8">
    <source>
        <dbReference type="ARBA" id="ARBA00022741"/>
    </source>
</evidence>
<evidence type="ECO:0000256" key="13">
    <source>
        <dbReference type="RuleBase" id="RU000352"/>
    </source>
</evidence>
<keyword evidence="10 13" id="KW-0342">GTP-binding</keyword>
<dbReference type="InterPro" id="IPR003008">
    <property type="entry name" value="Tubulin_FtsZ_GTPase"/>
</dbReference>
<evidence type="ECO:0000256" key="1">
    <source>
        <dbReference type="ARBA" id="ARBA00001946"/>
    </source>
</evidence>
<dbReference type="STRING" id="1073089.A0A1L9RPL1"/>
<comment type="subcellular location">
    <subcellularLocation>
        <location evidence="2">Cytoplasm</location>
        <location evidence="2">Cytoskeleton</location>
    </subcellularLocation>
</comment>
<keyword evidence="9" id="KW-0460">Magnesium</keyword>
<dbReference type="InterPro" id="IPR023123">
    <property type="entry name" value="Tubulin_C"/>
</dbReference>
<keyword evidence="5" id="KW-0963">Cytoplasm</keyword>
<dbReference type="Pfam" id="PF03953">
    <property type="entry name" value="Tubulin_C"/>
    <property type="match status" value="1"/>
</dbReference>
<dbReference type="PROSITE" id="PS00227">
    <property type="entry name" value="TUBULIN"/>
    <property type="match status" value="1"/>
</dbReference>
<reference evidence="17" key="1">
    <citation type="journal article" date="2017" name="Genome Biol.">
        <title>Comparative genomics reveals high biological diversity and specific adaptations in the industrially and medically important fungal genus Aspergillus.</title>
        <authorList>
            <person name="de Vries R.P."/>
            <person name="Riley R."/>
            <person name="Wiebenga A."/>
            <person name="Aguilar-Osorio G."/>
            <person name="Amillis S."/>
            <person name="Uchima C.A."/>
            <person name="Anderluh G."/>
            <person name="Asadollahi M."/>
            <person name="Askin M."/>
            <person name="Barry K."/>
            <person name="Battaglia E."/>
            <person name="Bayram O."/>
            <person name="Benocci T."/>
            <person name="Braus-Stromeyer S.A."/>
            <person name="Caldana C."/>
            <person name="Canovas D."/>
            <person name="Cerqueira G.C."/>
            <person name="Chen F."/>
            <person name="Chen W."/>
            <person name="Choi C."/>
            <person name="Clum A."/>
            <person name="Dos Santos R.A."/>
            <person name="Damasio A.R."/>
            <person name="Diallinas G."/>
            <person name="Emri T."/>
            <person name="Fekete E."/>
            <person name="Flipphi M."/>
            <person name="Freyberg S."/>
            <person name="Gallo A."/>
            <person name="Gournas C."/>
            <person name="Habgood R."/>
            <person name="Hainaut M."/>
            <person name="Harispe M.L."/>
            <person name="Henrissat B."/>
            <person name="Hilden K.S."/>
            <person name="Hope R."/>
            <person name="Hossain A."/>
            <person name="Karabika E."/>
            <person name="Karaffa L."/>
            <person name="Karanyi Z."/>
            <person name="Krasevec N."/>
            <person name="Kuo A."/>
            <person name="Kusch H."/>
            <person name="LaButti K."/>
            <person name="Lagendijk E.L."/>
            <person name="Lapidus A."/>
            <person name="Levasseur A."/>
            <person name="Lindquist E."/>
            <person name="Lipzen A."/>
            <person name="Logrieco A.F."/>
            <person name="MacCabe A."/>
            <person name="Maekelae M.R."/>
            <person name="Malavazi I."/>
            <person name="Melin P."/>
            <person name="Meyer V."/>
            <person name="Mielnichuk N."/>
            <person name="Miskei M."/>
            <person name="Molnar A.P."/>
            <person name="Mule G."/>
            <person name="Ngan C.Y."/>
            <person name="Orejas M."/>
            <person name="Orosz E."/>
            <person name="Ouedraogo J.P."/>
            <person name="Overkamp K.M."/>
            <person name="Park H.-S."/>
            <person name="Perrone G."/>
            <person name="Piumi F."/>
            <person name="Punt P.J."/>
            <person name="Ram A.F."/>
            <person name="Ramon A."/>
            <person name="Rauscher S."/>
            <person name="Record E."/>
            <person name="Riano-Pachon D.M."/>
            <person name="Robert V."/>
            <person name="Roehrig J."/>
            <person name="Ruller R."/>
            <person name="Salamov A."/>
            <person name="Salih N.S."/>
            <person name="Samson R.A."/>
            <person name="Sandor E."/>
            <person name="Sanguinetti M."/>
            <person name="Schuetze T."/>
            <person name="Sepcic K."/>
            <person name="Shelest E."/>
            <person name="Sherlock G."/>
            <person name="Sophianopoulou V."/>
            <person name="Squina F.M."/>
            <person name="Sun H."/>
            <person name="Susca A."/>
            <person name="Todd R.B."/>
            <person name="Tsang A."/>
            <person name="Unkles S.E."/>
            <person name="van de Wiele N."/>
            <person name="van Rossen-Uffink D."/>
            <person name="Oliveira J.V."/>
            <person name="Vesth T.C."/>
            <person name="Visser J."/>
            <person name="Yu J.-H."/>
            <person name="Zhou M."/>
            <person name="Andersen M.R."/>
            <person name="Archer D.B."/>
            <person name="Baker S.E."/>
            <person name="Benoit I."/>
            <person name="Brakhage A.A."/>
            <person name="Braus G.H."/>
            <person name="Fischer R."/>
            <person name="Frisvad J.C."/>
            <person name="Goldman G.H."/>
            <person name="Houbraken J."/>
            <person name="Oakley B."/>
            <person name="Pocsi I."/>
            <person name="Scazzocchio C."/>
            <person name="Seiboth B."/>
            <person name="vanKuyk P.A."/>
            <person name="Wortman J."/>
            <person name="Dyer P.S."/>
            <person name="Grigoriev I.V."/>
        </authorList>
    </citation>
    <scope>NUCLEOTIDE SEQUENCE [LARGE SCALE GENOMIC DNA]</scope>
    <source>
        <strain evidence="17">DTO 134E9</strain>
    </source>
</reference>
<dbReference type="InterPro" id="IPR008280">
    <property type="entry name" value="Tub_FtsZ_C"/>
</dbReference>
<dbReference type="AlphaFoldDB" id="A0A1L9RPL1"/>
<evidence type="ECO:0000259" key="15">
    <source>
        <dbReference type="SMART" id="SM00865"/>
    </source>
</evidence>
<dbReference type="Gene3D" id="3.30.1330.20">
    <property type="entry name" value="Tubulin/FtsZ, C-terminal domain"/>
    <property type="match status" value="1"/>
</dbReference>
<evidence type="ECO:0000256" key="2">
    <source>
        <dbReference type="ARBA" id="ARBA00004245"/>
    </source>
</evidence>
<comment type="cofactor">
    <cofactor evidence="1">
        <name>Mg(2+)</name>
        <dbReference type="ChEBI" id="CHEBI:18420"/>
    </cofactor>
</comment>
<dbReference type="InterPro" id="IPR036525">
    <property type="entry name" value="Tubulin/FtsZ_GTPase_sf"/>
</dbReference>
<dbReference type="EMBL" id="KV878211">
    <property type="protein sequence ID" value="OJJ36890.1"/>
    <property type="molecule type" value="Genomic_DNA"/>
</dbReference>
<dbReference type="RefSeq" id="XP_040690566.1">
    <property type="nucleotide sequence ID" value="XM_040834907.1"/>
</dbReference>
<evidence type="ECO:0000256" key="4">
    <source>
        <dbReference type="ARBA" id="ARBA00011747"/>
    </source>
</evidence>
<dbReference type="SMART" id="SM00865">
    <property type="entry name" value="Tubulin_C"/>
    <property type="match status" value="1"/>
</dbReference>
<dbReference type="SUPFAM" id="SSF55307">
    <property type="entry name" value="Tubulin C-terminal domain-like"/>
    <property type="match status" value="1"/>
</dbReference>
<keyword evidence="6 13" id="KW-0493">Microtubule</keyword>
<keyword evidence="8 13" id="KW-0547">Nucleotide-binding</keyword>
<dbReference type="CDD" id="cd02187">
    <property type="entry name" value="beta_tubulin"/>
    <property type="match status" value="1"/>
</dbReference>
<keyword evidence="17" id="KW-1185">Reference proteome</keyword>
<feature type="domain" description="Tubulin/FtsZ GTPase" evidence="14">
    <location>
        <begin position="47"/>
        <end position="244"/>
    </location>
</feature>
<evidence type="ECO:0000256" key="11">
    <source>
        <dbReference type="ARBA" id="ARBA00023212"/>
    </source>
</evidence>
<accession>A0A1L9RPL1</accession>
<comment type="function">
    <text evidence="12 13">Tubulin is the major constituent of microtubules, a cylinder consisting of laterally associated linear protofilaments composed of alpha- and beta-tubulin heterodimers. Microtubules grow by the addition of GTP-tubulin dimers to the microtubule end, where a stabilizing cap forms. Below the cap, tubulin dimers are in GDP-bound state, owing to GTPase activity of alpha-tubulin.</text>
</comment>
<evidence type="ECO:0000256" key="9">
    <source>
        <dbReference type="ARBA" id="ARBA00022842"/>
    </source>
</evidence>
<dbReference type="GeneID" id="63750755"/>
<dbReference type="Proteomes" id="UP000184383">
    <property type="component" value="Unassembled WGS sequence"/>
</dbReference>
<dbReference type="GO" id="GO:0005525">
    <property type="term" value="F:GTP binding"/>
    <property type="evidence" value="ECO:0007669"/>
    <property type="project" value="UniProtKB-UniRule"/>
</dbReference>